<feature type="coiled-coil region" evidence="1">
    <location>
        <begin position="24"/>
        <end position="58"/>
    </location>
</feature>
<dbReference type="SUPFAM" id="SSF103657">
    <property type="entry name" value="BAR/IMD domain-like"/>
    <property type="match status" value="1"/>
</dbReference>
<dbReference type="PANTHER" id="PTHR28661:SF1">
    <property type="entry name" value="MICROTUBULE NUCLEATION FACTOR SSNA1"/>
    <property type="match status" value="1"/>
</dbReference>
<dbReference type="GO" id="GO:0005813">
    <property type="term" value="C:centrosome"/>
    <property type="evidence" value="ECO:0007669"/>
    <property type="project" value="TreeGrafter"/>
</dbReference>
<proteinExistence type="predicted"/>
<dbReference type="GO" id="GO:0036064">
    <property type="term" value="C:ciliary basal body"/>
    <property type="evidence" value="ECO:0007669"/>
    <property type="project" value="TreeGrafter"/>
</dbReference>
<name>A0AA38MGE7_9CUCU</name>
<keyword evidence="3" id="KW-1185">Reference proteome</keyword>
<dbReference type="Proteomes" id="UP001168821">
    <property type="component" value="Unassembled WGS sequence"/>
</dbReference>
<comment type="caution">
    <text evidence="2">The sequence shown here is derived from an EMBL/GenBank/DDBJ whole genome shotgun (WGS) entry which is preliminary data.</text>
</comment>
<organism evidence="2 3">
    <name type="scientific">Zophobas morio</name>
    <dbReference type="NCBI Taxonomy" id="2755281"/>
    <lineage>
        <taxon>Eukaryota</taxon>
        <taxon>Metazoa</taxon>
        <taxon>Ecdysozoa</taxon>
        <taxon>Arthropoda</taxon>
        <taxon>Hexapoda</taxon>
        <taxon>Insecta</taxon>
        <taxon>Pterygota</taxon>
        <taxon>Neoptera</taxon>
        <taxon>Endopterygota</taxon>
        <taxon>Coleoptera</taxon>
        <taxon>Polyphaga</taxon>
        <taxon>Cucujiformia</taxon>
        <taxon>Tenebrionidae</taxon>
        <taxon>Zophobas</taxon>
    </lineage>
</organism>
<evidence type="ECO:0000313" key="3">
    <source>
        <dbReference type="Proteomes" id="UP001168821"/>
    </source>
</evidence>
<accession>A0AA38MGE7</accession>
<gene>
    <name evidence="2" type="ORF">Zmor_015247</name>
</gene>
<evidence type="ECO:0000313" key="2">
    <source>
        <dbReference type="EMBL" id="KAJ3656150.1"/>
    </source>
</evidence>
<evidence type="ECO:0000256" key="1">
    <source>
        <dbReference type="SAM" id="Coils"/>
    </source>
</evidence>
<evidence type="ECO:0008006" key="4">
    <source>
        <dbReference type="Google" id="ProtNLM"/>
    </source>
</evidence>
<keyword evidence="1" id="KW-0175">Coiled coil</keyword>
<reference evidence="2" key="1">
    <citation type="journal article" date="2023" name="G3 (Bethesda)">
        <title>Whole genome assemblies of Zophobas morio and Tenebrio molitor.</title>
        <authorList>
            <person name="Kaur S."/>
            <person name="Stinson S.A."/>
            <person name="diCenzo G.C."/>
        </authorList>
    </citation>
    <scope>NUCLEOTIDE SEQUENCE</scope>
    <source>
        <strain evidence="2">QUZm001</strain>
    </source>
</reference>
<dbReference type="EMBL" id="JALNTZ010000004">
    <property type="protein sequence ID" value="KAJ3656150.1"/>
    <property type="molecule type" value="Genomic_DNA"/>
</dbReference>
<protein>
    <recommendedName>
        <fullName evidence="4">Sjoegren syndrome nuclear autoantigen 1</fullName>
    </recommendedName>
</protein>
<dbReference type="PANTHER" id="PTHR28661">
    <property type="entry name" value="SJOEGREN SYNDROME NUCLEAR AUTOANTIGEN 1"/>
    <property type="match status" value="1"/>
</dbReference>
<dbReference type="InterPro" id="IPR027267">
    <property type="entry name" value="AH/BAR_dom_sf"/>
</dbReference>
<dbReference type="InterPro" id="IPR033362">
    <property type="entry name" value="SSNA1_fam"/>
</dbReference>
<dbReference type="AlphaFoldDB" id="A0AA38MGE7"/>
<sequence length="125" mass="14500">MKRNNMSQHGATLQTYNQELVKCLEDLRTKRKDLLQVVQQEEQEKATIEKNIETLQDKLSGVCDNLEKHKTLCESYDRTIRDTEAGFKKILESSHLLLNLAQQEATKLNVFNKNKPSGKDNQPYH</sequence>